<dbReference type="Pfam" id="PF00550">
    <property type="entry name" value="PP-binding"/>
    <property type="match status" value="1"/>
</dbReference>
<feature type="domain" description="Carrier" evidence="1">
    <location>
        <begin position="1"/>
        <end position="76"/>
    </location>
</feature>
<dbReference type="InterPro" id="IPR036736">
    <property type="entry name" value="ACP-like_sf"/>
</dbReference>
<evidence type="ECO:0000313" key="3">
    <source>
        <dbReference type="EMBL" id="RGQ55099.1"/>
    </source>
</evidence>
<dbReference type="InterPro" id="IPR009081">
    <property type="entry name" value="PP-bd_ACP"/>
</dbReference>
<evidence type="ECO:0000313" key="5">
    <source>
        <dbReference type="Proteomes" id="UP000260844"/>
    </source>
</evidence>
<organism evidence="3 6">
    <name type="scientific">Bacteroides uniformis</name>
    <dbReference type="NCBI Taxonomy" id="820"/>
    <lineage>
        <taxon>Bacteria</taxon>
        <taxon>Pseudomonadati</taxon>
        <taxon>Bacteroidota</taxon>
        <taxon>Bacteroidia</taxon>
        <taxon>Bacteroidales</taxon>
        <taxon>Bacteroidaceae</taxon>
        <taxon>Bacteroides</taxon>
    </lineage>
</organism>
<evidence type="ECO:0000259" key="1">
    <source>
        <dbReference type="PROSITE" id="PS50075"/>
    </source>
</evidence>
<gene>
    <name evidence="4" type="ORF">DW831_14095</name>
    <name evidence="3" type="ORF">DWY92_04015</name>
    <name evidence="2" type="ORF">DXD40_13085</name>
</gene>
<evidence type="ECO:0000313" key="7">
    <source>
        <dbReference type="Proteomes" id="UP000284514"/>
    </source>
</evidence>
<dbReference type="Proteomes" id="UP000284514">
    <property type="component" value="Unassembled WGS sequence"/>
</dbReference>
<evidence type="ECO:0000313" key="6">
    <source>
        <dbReference type="Proteomes" id="UP000283680"/>
    </source>
</evidence>
<sequence length="78" mass="8669">MDIKCEIISVIARTLNVEESVITMEMAAGDIEQWDSMGNVAILTTIENELNVDFPVEDLFELNTVGSIVNKVIELKNV</sequence>
<accession>A0A412BJP9</accession>
<evidence type="ECO:0000313" key="2">
    <source>
        <dbReference type="EMBL" id="RGJ92594.1"/>
    </source>
</evidence>
<dbReference type="SUPFAM" id="SSF47336">
    <property type="entry name" value="ACP-like"/>
    <property type="match status" value="1"/>
</dbReference>
<dbReference type="AlphaFoldDB" id="A0A412BJP9"/>
<reference evidence="5 6" key="1">
    <citation type="submission" date="2018-08" db="EMBL/GenBank/DDBJ databases">
        <title>A genome reference for cultivated species of the human gut microbiota.</title>
        <authorList>
            <person name="Zou Y."/>
            <person name="Xue W."/>
            <person name="Luo G."/>
        </authorList>
    </citation>
    <scope>NUCLEOTIDE SEQUENCE [LARGE SCALE GENOMIC DNA]</scope>
    <source>
        <strain evidence="3 6">AF28-11</strain>
        <strain evidence="4 7">AM34-25</strain>
        <strain evidence="2 5">TM04-30</strain>
    </source>
</reference>
<dbReference type="Gene3D" id="1.10.1200.10">
    <property type="entry name" value="ACP-like"/>
    <property type="match status" value="1"/>
</dbReference>
<dbReference type="RefSeq" id="WP_098032745.1">
    <property type="nucleotide sequence ID" value="NZ_JADNHF010000017.1"/>
</dbReference>
<dbReference type="EMBL" id="QSIF01000024">
    <property type="protein sequence ID" value="RHC72573.1"/>
    <property type="molecule type" value="Genomic_DNA"/>
</dbReference>
<name>A0A412BJP9_BACUN</name>
<comment type="caution">
    <text evidence="3">The sequence shown here is derived from an EMBL/GenBank/DDBJ whole genome shotgun (WGS) entry which is preliminary data.</text>
</comment>
<evidence type="ECO:0000313" key="4">
    <source>
        <dbReference type="EMBL" id="RHC72573.1"/>
    </source>
</evidence>
<dbReference type="Proteomes" id="UP000260844">
    <property type="component" value="Unassembled WGS sequence"/>
</dbReference>
<dbReference type="EMBL" id="QSPV01000010">
    <property type="protein sequence ID" value="RGJ92594.1"/>
    <property type="molecule type" value="Genomic_DNA"/>
</dbReference>
<dbReference type="PROSITE" id="PS50075">
    <property type="entry name" value="CARRIER"/>
    <property type="match status" value="1"/>
</dbReference>
<dbReference type="EMBL" id="QRTH01000001">
    <property type="protein sequence ID" value="RGQ55099.1"/>
    <property type="molecule type" value="Genomic_DNA"/>
</dbReference>
<proteinExistence type="predicted"/>
<protein>
    <submittedName>
        <fullName evidence="3">Acyl carrier protein</fullName>
    </submittedName>
</protein>
<dbReference type="Proteomes" id="UP000283680">
    <property type="component" value="Unassembled WGS sequence"/>
</dbReference>